<accession>A0A914XM07</accession>
<feature type="region of interest" description="Disordered" evidence="1">
    <location>
        <begin position="1"/>
        <end position="29"/>
    </location>
</feature>
<feature type="domain" description="PWWP" evidence="2">
    <location>
        <begin position="38"/>
        <end position="129"/>
    </location>
</feature>
<dbReference type="Gene3D" id="2.30.30.140">
    <property type="match status" value="1"/>
</dbReference>
<dbReference type="Pfam" id="PF00855">
    <property type="entry name" value="PWWP"/>
    <property type="match status" value="1"/>
</dbReference>
<dbReference type="AlphaFoldDB" id="A0A914XM07"/>
<feature type="compositionally biased region" description="Polar residues" evidence="1">
    <location>
        <begin position="9"/>
        <end position="18"/>
    </location>
</feature>
<evidence type="ECO:0000256" key="1">
    <source>
        <dbReference type="SAM" id="MobiDB-lite"/>
    </source>
</evidence>
<evidence type="ECO:0000259" key="2">
    <source>
        <dbReference type="Pfam" id="PF00855"/>
    </source>
</evidence>
<feature type="region of interest" description="Disordered" evidence="1">
    <location>
        <begin position="148"/>
        <end position="257"/>
    </location>
</feature>
<name>A0A914XM07_9BILA</name>
<keyword evidence="3" id="KW-1185">Reference proteome</keyword>
<evidence type="ECO:0000313" key="4">
    <source>
        <dbReference type="WBParaSite" id="PSAMB.scaffold8778size5794.g31760.t1"/>
    </source>
</evidence>
<dbReference type="InterPro" id="IPR000313">
    <property type="entry name" value="PWWP_dom"/>
</dbReference>
<reference evidence="4" key="1">
    <citation type="submission" date="2022-11" db="UniProtKB">
        <authorList>
            <consortium name="WormBaseParasite"/>
        </authorList>
    </citation>
    <scope>IDENTIFICATION</scope>
</reference>
<feature type="compositionally biased region" description="Basic residues" evidence="1">
    <location>
        <begin position="169"/>
        <end position="179"/>
    </location>
</feature>
<dbReference type="CDD" id="cd05162">
    <property type="entry name" value="PWWP"/>
    <property type="match status" value="1"/>
</dbReference>
<evidence type="ECO:0000313" key="3">
    <source>
        <dbReference type="Proteomes" id="UP000887566"/>
    </source>
</evidence>
<feature type="compositionally biased region" description="Acidic residues" evidence="1">
    <location>
        <begin position="148"/>
        <end position="162"/>
    </location>
</feature>
<protein>
    <submittedName>
        <fullName evidence="4">PWWP domain-containing protein</fullName>
    </submittedName>
</protein>
<dbReference type="SUPFAM" id="SSF63748">
    <property type="entry name" value="Tudor/PWWP/MBT"/>
    <property type="match status" value="1"/>
</dbReference>
<feature type="compositionally biased region" description="Polar residues" evidence="1">
    <location>
        <begin position="248"/>
        <end position="257"/>
    </location>
</feature>
<dbReference type="Proteomes" id="UP000887566">
    <property type="component" value="Unplaced"/>
</dbReference>
<sequence>MVRAKPGKGSTSDLSMLSTGAKKPSKEEDSRLKLSINQLCWARTSPKTSQFWPAMVVDIDSIPEEVKATFRKVATLYAVRSFGEHFTYTQVTSLSCIKSWTQGVNDGSIELGKKSENFKKAVRMAQDELKVPAVQLLEDEYIKRVNEVESEFPDPDEDDALDREDQTAKNRRKMKKNGRKSSATTKSAVKRGVKLTTAKKENETENGDNRSMSPPAADGEAAQPRNANADDSDEDEGQPAKRSRTDSRPPSTERTQSVVTFCLFCFS</sequence>
<proteinExistence type="predicted"/>
<organism evidence="3 4">
    <name type="scientific">Plectus sambesii</name>
    <dbReference type="NCBI Taxonomy" id="2011161"/>
    <lineage>
        <taxon>Eukaryota</taxon>
        <taxon>Metazoa</taxon>
        <taxon>Ecdysozoa</taxon>
        <taxon>Nematoda</taxon>
        <taxon>Chromadorea</taxon>
        <taxon>Plectida</taxon>
        <taxon>Plectina</taxon>
        <taxon>Plectoidea</taxon>
        <taxon>Plectidae</taxon>
        <taxon>Plectus</taxon>
    </lineage>
</organism>
<dbReference type="WBParaSite" id="PSAMB.scaffold8778size5794.g31760.t1">
    <property type="protein sequence ID" value="PSAMB.scaffold8778size5794.g31760.t1"/>
    <property type="gene ID" value="PSAMB.scaffold8778size5794.g31760"/>
</dbReference>